<organism evidence="1 2">
    <name type="scientific">Polyporus arcularius HHB13444</name>
    <dbReference type="NCBI Taxonomy" id="1314778"/>
    <lineage>
        <taxon>Eukaryota</taxon>
        <taxon>Fungi</taxon>
        <taxon>Dikarya</taxon>
        <taxon>Basidiomycota</taxon>
        <taxon>Agaricomycotina</taxon>
        <taxon>Agaricomycetes</taxon>
        <taxon>Polyporales</taxon>
        <taxon>Polyporaceae</taxon>
        <taxon>Polyporus</taxon>
    </lineage>
</organism>
<gene>
    <name evidence="1" type="ORF">K466DRAFT_565195</name>
</gene>
<evidence type="ECO:0000313" key="2">
    <source>
        <dbReference type="Proteomes" id="UP000308197"/>
    </source>
</evidence>
<reference evidence="1 2" key="1">
    <citation type="journal article" date="2019" name="Nat. Ecol. Evol.">
        <title>Megaphylogeny resolves global patterns of mushroom evolution.</title>
        <authorList>
            <person name="Varga T."/>
            <person name="Krizsan K."/>
            <person name="Foldi C."/>
            <person name="Dima B."/>
            <person name="Sanchez-Garcia M."/>
            <person name="Sanchez-Ramirez S."/>
            <person name="Szollosi G.J."/>
            <person name="Szarkandi J.G."/>
            <person name="Papp V."/>
            <person name="Albert L."/>
            <person name="Andreopoulos W."/>
            <person name="Angelini C."/>
            <person name="Antonin V."/>
            <person name="Barry K.W."/>
            <person name="Bougher N.L."/>
            <person name="Buchanan P."/>
            <person name="Buyck B."/>
            <person name="Bense V."/>
            <person name="Catcheside P."/>
            <person name="Chovatia M."/>
            <person name="Cooper J."/>
            <person name="Damon W."/>
            <person name="Desjardin D."/>
            <person name="Finy P."/>
            <person name="Geml J."/>
            <person name="Haridas S."/>
            <person name="Hughes K."/>
            <person name="Justo A."/>
            <person name="Karasinski D."/>
            <person name="Kautmanova I."/>
            <person name="Kiss B."/>
            <person name="Kocsube S."/>
            <person name="Kotiranta H."/>
            <person name="LaButti K.M."/>
            <person name="Lechner B.E."/>
            <person name="Liimatainen K."/>
            <person name="Lipzen A."/>
            <person name="Lukacs Z."/>
            <person name="Mihaltcheva S."/>
            <person name="Morgado L.N."/>
            <person name="Niskanen T."/>
            <person name="Noordeloos M.E."/>
            <person name="Ohm R.A."/>
            <person name="Ortiz-Santana B."/>
            <person name="Ovrebo C."/>
            <person name="Racz N."/>
            <person name="Riley R."/>
            <person name="Savchenko A."/>
            <person name="Shiryaev A."/>
            <person name="Soop K."/>
            <person name="Spirin V."/>
            <person name="Szebenyi C."/>
            <person name="Tomsovsky M."/>
            <person name="Tulloss R.E."/>
            <person name="Uehling J."/>
            <person name="Grigoriev I.V."/>
            <person name="Vagvolgyi C."/>
            <person name="Papp T."/>
            <person name="Martin F.M."/>
            <person name="Miettinen O."/>
            <person name="Hibbett D.S."/>
            <person name="Nagy L.G."/>
        </authorList>
    </citation>
    <scope>NUCLEOTIDE SEQUENCE [LARGE SCALE GENOMIC DNA]</scope>
    <source>
        <strain evidence="1 2">HHB13444</strain>
    </source>
</reference>
<protein>
    <submittedName>
        <fullName evidence="1">Uncharacterized protein</fullName>
    </submittedName>
</protein>
<dbReference type="Proteomes" id="UP000308197">
    <property type="component" value="Unassembled WGS sequence"/>
</dbReference>
<accession>A0A5C3PFU2</accession>
<dbReference type="AlphaFoldDB" id="A0A5C3PFU2"/>
<dbReference type="InParanoid" id="A0A5C3PFU2"/>
<sequence>MFKTSGPPRISNPSTVLRLGDAIRTYFSGSGHPDDELFRLFIDAPAFSRDQDDPTLRARMFIRCLTGDFSHDDSVPDHLEIVFRHDCNTPSSPRDLGIAAPVPTPLEFHACCASCTMVIDDGMRNLLREQYPYRSFQTWFHAQLIDPGTLEALQHS</sequence>
<proteinExistence type="predicted"/>
<name>A0A5C3PFU2_9APHY</name>
<keyword evidence="2" id="KW-1185">Reference proteome</keyword>
<dbReference type="EMBL" id="ML211141">
    <property type="protein sequence ID" value="TFK87729.1"/>
    <property type="molecule type" value="Genomic_DNA"/>
</dbReference>
<evidence type="ECO:0000313" key="1">
    <source>
        <dbReference type="EMBL" id="TFK87729.1"/>
    </source>
</evidence>